<protein>
    <submittedName>
        <fullName evidence="7">Extracellular solute-binding protein</fullName>
    </submittedName>
</protein>
<evidence type="ECO:0000256" key="4">
    <source>
        <dbReference type="ARBA" id="ARBA00022729"/>
    </source>
</evidence>
<dbReference type="Pfam" id="PF13416">
    <property type="entry name" value="SBP_bac_8"/>
    <property type="match status" value="1"/>
</dbReference>
<dbReference type="Proteomes" id="UP000664288">
    <property type="component" value="Unassembled WGS sequence"/>
</dbReference>
<dbReference type="PROSITE" id="PS51318">
    <property type="entry name" value="TAT"/>
    <property type="match status" value="1"/>
</dbReference>
<organism evidence="7 8">
    <name type="scientific">Jiella sonneratiae</name>
    <dbReference type="NCBI Taxonomy" id="2816856"/>
    <lineage>
        <taxon>Bacteria</taxon>
        <taxon>Pseudomonadati</taxon>
        <taxon>Pseudomonadota</taxon>
        <taxon>Alphaproteobacteria</taxon>
        <taxon>Hyphomicrobiales</taxon>
        <taxon>Aurantimonadaceae</taxon>
        <taxon>Jiella</taxon>
    </lineage>
</organism>
<sequence>MDRRNFMQSSLALGLVGAGGLSFPGTSAAADGKFWFNTLFHGGDADAMDAIVKKIRDENPSLNIDLTQGSWTEYYAQLYNSVVAGEAPQLGVVDDFRYESVADVLYDVEDTPAGNILDLMGVKPDDFAQWDTTKVGGKSLGLPLDQNGFGLYYNKDIFKEAGLDPERFPQTREEFEHACDAITKIGKVAYHPALSGATRYIRRAWMALLWSAKGEYLKDGKAAFNDDRGVESLQYLVDVVQKRGWNKPGTDGINQFLAGELGILQNGTWFYLTVENAKINYGCSMPPAFFEDQVAWGGYHLLVLPKQSSDEEAALQRTAEFLKAFTPHYSMWGEMGGAVPLWNAALSDPELKKSRTWEKTLHVFSKAAADGVIRAEPRHPKITDVDTAVEPFTQEAYNGTMSVKDALARAEDAANRALES</sequence>
<keyword evidence="8" id="KW-1185">Reference proteome</keyword>
<keyword evidence="4 6" id="KW-0732">Signal</keyword>
<feature type="chain" id="PRO_5045246069" evidence="6">
    <location>
        <begin position="30"/>
        <end position="420"/>
    </location>
</feature>
<name>A0ABS3J3K6_9HYPH</name>
<feature type="signal peptide" evidence="6">
    <location>
        <begin position="1"/>
        <end position="29"/>
    </location>
</feature>
<dbReference type="InterPro" id="IPR006311">
    <property type="entry name" value="TAT_signal"/>
</dbReference>
<dbReference type="PROSITE" id="PS01037">
    <property type="entry name" value="SBP_BACTERIAL_1"/>
    <property type="match status" value="1"/>
</dbReference>
<accession>A0ABS3J3K6</accession>
<reference evidence="7 8" key="1">
    <citation type="submission" date="2021-03" db="EMBL/GenBank/DDBJ databases">
        <title>Whole genome sequence of Jiella sp. MQZ13P-4.</title>
        <authorList>
            <person name="Tuo L."/>
        </authorList>
    </citation>
    <scope>NUCLEOTIDE SEQUENCE [LARGE SCALE GENOMIC DNA]</scope>
    <source>
        <strain evidence="7 8">MQZ13P-4</strain>
    </source>
</reference>
<evidence type="ECO:0000313" key="7">
    <source>
        <dbReference type="EMBL" id="MBO0904233.1"/>
    </source>
</evidence>
<dbReference type="InterPro" id="IPR050490">
    <property type="entry name" value="Bact_solute-bd_prot1"/>
</dbReference>
<dbReference type="Gene3D" id="3.40.190.10">
    <property type="entry name" value="Periplasmic binding protein-like II"/>
    <property type="match status" value="1"/>
</dbReference>
<dbReference type="PANTHER" id="PTHR43649">
    <property type="entry name" value="ARABINOSE-BINDING PROTEIN-RELATED"/>
    <property type="match status" value="1"/>
</dbReference>
<evidence type="ECO:0000256" key="2">
    <source>
        <dbReference type="ARBA" id="ARBA00008520"/>
    </source>
</evidence>
<comment type="caution">
    <text evidence="7">The sequence shown here is derived from an EMBL/GenBank/DDBJ whole genome shotgun (WGS) entry which is preliminary data.</text>
</comment>
<evidence type="ECO:0000256" key="3">
    <source>
        <dbReference type="ARBA" id="ARBA00022448"/>
    </source>
</evidence>
<keyword evidence="5" id="KW-0574">Periplasm</keyword>
<evidence type="ECO:0000313" key="8">
    <source>
        <dbReference type="Proteomes" id="UP000664288"/>
    </source>
</evidence>
<evidence type="ECO:0000256" key="1">
    <source>
        <dbReference type="ARBA" id="ARBA00004418"/>
    </source>
</evidence>
<comment type="similarity">
    <text evidence="2">Belongs to the bacterial solute-binding protein 1 family.</text>
</comment>
<dbReference type="EMBL" id="JAFMPY010000010">
    <property type="protein sequence ID" value="MBO0904233.1"/>
    <property type="molecule type" value="Genomic_DNA"/>
</dbReference>
<dbReference type="SUPFAM" id="SSF53850">
    <property type="entry name" value="Periplasmic binding protein-like II"/>
    <property type="match status" value="1"/>
</dbReference>
<keyword evidence="3" id="KW-0813">Transport</keyword>
<dbReference type="InterPro" id="IPR006059">
    <property type="entry name" value="SBP"/>
</dbReference>
<dbReference type="PANTHER" id="PTHR43649:SF12">
    <property type="entry name" value="DIACETYLCHITOBIOSE BINDING PROTEIN DASA"/>
    <property type="match status" value="1"/>
</dbReference>
<evidence type="ECO:0000256" key="5">
    <source>
        <dbReference type="ARBA" id="ARBA00022764"/>
    </source>
</evidence>
<dbReference type="RefSeq" id="WP_207350881.1">
    <property type="nucleotide sequence ID" value="NZ_JAFMPY010000010.1"/>
</dbReference>
<gene>
    <name evidence="7" type="ORF">J1C47_11325</name>
</gene>
<comment type="subcellular location">
    <subcellularLocation>
        <location evidence="1">Periplasm</location>
    </subcellularLocation>
</comment>
<dbReference type="InterPro" id="IPR006061">
    <property type="entry name" value="SBP_1_CS"/>
</dbReference>
<evidence type="ECO:0000256" key="6">
    <source>
        <dbReference type="SAM" id="SignalP"/>
    </source>
</evidence>
<proteinExistence type="inferred from homology"/>